<dbReference type="EMBL" id="JAYMYQ010000001">
    <property type="protein sequence ID" value="KAK7363922.1"/>
    <property type="molecule type" value="Genomic_DNA"/>
</dbReference>
<gene>
    <name evidence="1" type="ORF">VNO77_06085</name>
</gene>
<keyword evidence="2" id="KW-1185">Reference proteome</keyword>
<sequence length="67" mass="7541">MQGVWKTSSLHCNIGDFNSSIRNTSGDFLYRMKDFASFFCNLLATLSDDQLTTPIGQGKKSNKKVIY</sequence>
<evidence type="ECO:0000313" key="1">
    <source>
        <dbReference type="EMBL" id="KAK7363922.1"/>
    </source>
</evidence>
<organism evidence="1 2">
    <name type="scientific">Canavalia gladiata</name>
    <name type="common">Sword bean</name>
    <name type="synonym">Dolichos gladiatus</name>
    <dbReference type="NCBI Taxonomy" id="3824"/>
    <lineage>
        <taxon>Eukaryota</taxon>
        <taxon>Viridiplantae</taxon>
        <taxon>Streptophyta</taxon>
        <taxon>Embryophyta</taxon>
        <taxon>Tracheophyta</taxon>
        <taxon>Spermatophyta</taxon>
        <taxon>Magnoliopsida</taxon>
        <taxon>eudicotyledons</taxon>
        <taxon>Gunneridae</taxon>
        <taxon>Pentapetalae</taxon>
        <taxon>rosids</taxon>
        <taxon>fabids</taxon>
        <taxon>Fabales</taxon>
        <taxon>Fabaceae</taxon>
        <taxon>Papilionoideae</taxon>
        <taxon>50 kb inversion clade</taxon>
        <taxon>NPAAA clade</taxon>
        <taxon>indigoferoid/millettioid clade</taxon>
        <taxon>Phaseoleae</taxon>
        <taxon>Canavalia</taxon>
    </lineage>
</organism>
<protein>
    <submittedName>
        <fullName evidence="1">Uncharacterized protein</fullName>
    </submittedName>
</protein>
<dbReference type="Proteomes" id="UP001367508">
    <property type="component" value="Unassembled WGS sequence"/>
</dbReference>
<name>A0AAN9N4Q8_CANGL</name>
<reference evidence="1 2" key="1">
    <citation type="submission" date="2024-01" db="EMBL/GenBank/DDBJ databases">
        <title>The genomes of 5 underutilized Papilionoideae crops provide insights into root nodulation and disease resistanc.</title>
        <authorList>
            <person name="Jiang F."/>
        </authorList>
    </citation>
    <scope>NUCLEOTIDE SEQUENCE [LARGE SCALE GENOMIC DNA]</scope>
    <source>
        <strain evidence="1">LVBAO_FW01</strain>
        <tissue evidence="1">Leaves</tissue>
    </source>
</reference>
<accession>A0AAN9N4Q8</accession>
<dbReference type="AlphaFoldDB" id="A0AAN9N4Q8"/>
<evidence type="ECO:0000313" key="2">
    <source>
        <dbReference type="Proteomes" id="UP001367508"/>
    </source>
</evidence>
<proteinExistence type="predicted"/>
<comment type="caution">
    <text evidence="1">The sequence shown here is derived from an EMBL/GenBank/DDBJ whole genome shotgun (WGS) entry which is preliminary data.</text>
</comment>